<evidence type="ECO:0000313" key="11">
    <source>
        <dbReference type="EMBL" id="TYO96586.1"/>
    </source>
</evidence>
<feature type="transmembrane region" description="Helical" evidence="9">
    <location>
        <begin position="87"/>
        <end position="107"/>
    </location>
</feature>
<dbReference type="InterPro" id="IPR017475">
    <property type="entry name" value="EPS_sugar_tfrase"/>
</dbReference>
<keyword evidence="8 9" id="KW-0472">Membrane</keyword>
<evidence type="ECO:0000256" key="4">
    <source>
        <dbReference type="ARBA" id="ARBA00022475"/>
    </source>
</evidence>
<dbReference type="EMBL" id="VNHM01000004">
    <property type="protein sequence ID" value="TYO96586.1"/>
    <property type="molecule type" value="Genomic_DNA"/>
</dbReference>
<keyword evidence="4" id="KW-1003">Cell membrane</keyword>
<feature type="transmembrane region" description="Helical" evidence="9">
    <location>
        <begin position="148"/>
        <end position="166"/>
    </location>
</feature>
<dbReference type="PANTHER" id="PTHR30576">
    <property type="entry name" value="COLANIC BIOSYNTHESIS UDP-GLUCOSE LIPID CARRIER TRANSFERASE"/>
    <property type="match status" value="1"/>
</dbReference>
<evidence type="ECO:0000256" key="9">
    <source>
        <dbReference type="SAM" id="Phobius"/>
    </source>
</evidence>
<sequence length="516" mass="58839">MSLDNGLGMVKTPVPGVVGGAYTGTNKSESVNIPVANYSKRQFLATPLLMTVDCIALCISIIIAYVIRVNFLPLIFNSLPRTTWDFVFALWWLPMLVCMFFIFEKAYTRRVPFWQEAGQIVKTTTLAFLAAISFVFLTKQGDENSRTLVLLAWIISLFLVPALRYFSKRLLFKAHIWERPVIILGAGDTGKLILKAFYQEPFIGYKPIGFLDDDLDKQKFPPELPTGEKIPVLGGFDAAEAVLEKSRVRDIIVAAPGLTGKKLVQLVNKLQRKTYNLLVVPDLFGMAMEGVEIQHLFNEKTLVLKLKNNLNDRSNLVTKTIFEFIVSIILFVLLIPLMLVLAIAIKIDSRGTVFFSDTRIGKEGTEFKCYKFRTMYPDADRILAQYLKANDSARRQWDKYAKLRDYDPRVTRVGGFLRRFSLDELPQIINVIKGDMSLVGPRPYLPREKEKMLGREDILVTKPGITGLWQVSGRNDVEFNERLRLDVWYIRNWSLWLDITILMRTVAVVLRGKGAY</sequence>
<dbReference type="InterPro" id="IPR017472">
    <property type="entry name" value="Undecaprenyl-P_galact_Ptfrase"/>
</dbReference>
<feature type="transmembrane region" description="Helical" evidence="9">
    <location>
        <begin position="321"/>
        <end position="345"/>
    </location>
</feature>
<comment type="subcellular location">
    <subcellularLocation>
        <location evidence="2">Cell membrane</location>
    </subcellularLocation>
    <subcellularLocation>
        <location evidence="1">Membrane</location>
        <topology evidence="1">Multi-pass membrane protein</topology>
    </subcellularLocation>
</comment>
<evidence type="ECO:0000256" key="6">
    <source>
        <dbReference type="ARBA" id="ARBA00022692"/>
    </source>
</evidence>
<dbReference type="AlphaFoldDB" id="A0A5S4ZWJ5"/>
<dbReference type="Pfam" id="PF02397">
    <property type="entry name" value="Bac_transf"/>
    <property type="match status" value="1"/>
</dbReference>
<feature type="transmembrane region" description="Helical" evidence="9">
    <location>
        <begin position="119"/>
        <end position="136"/>
    </location>
</feature>
<comment type="similarity">
    <text evidence="3">Belongs to the bacterial sugar transferase family.</text>
</comment>
<proteinExistence type="inferred from homology"/>
<dbReference type="RefSeq" id="WP_166511088.1">
    <property type="nucleotide sequence ID" value="NZ_VNHM01000004.1"/>
</dbReference>
<accession>A0A5S4ZWJ5</accession>
<feature type="transmembrane region" description="Helical" evidence="9">
    <location>
        <begin position="48"/>
        <end position="67"/>
    </location>
</feature>
<dbReference type="NCBIfam" id="TIGR03025">
    <property type="entry name" value="EPS_sugtrans"/>
    <property type="match status" value="1"/>
</dbReference>
<dbReference type="PANTHER" id="PTHR30576:SF4">
    <property type="entry name" value="UNDECAPRENYL-PHOSPHATE GALACTOSE PHOSPHOTRANSFERASE"/>
    <property type="match status" value="1"/>
</dbReference>
<comment type="caution">
    <text evidence="11">The sequence shown here is derived from an EMBL/GenBank/DDBJ whole genome shotgun (WGS) entry which is preliminary data.</text>
</comment>
<evidence type="ECO:0000256" key="7">
    <source>
        <dbReference type="ARBA" id="ARBA00022989"/>
    </source>
</evidence>
<feature type="domain" description="Bacterial sugar transferase" evidence="10">
    <location>
        <begin position="319"/>
        <end position="510"/>
    </location>
</feature>
<dbReference type="SUPFAM" id="SSF51735">
    <property type="entry name" value="NAD(P)-binding Rossmann-fold domains"/>
    <property type="match status" value="1"/>
</dbReference>
<keyword evidence="7 9" id="KW-1133">Transmembrane helix</keyword>
<evidence type="ECO:0000259" key="10">
    <source>
        <dbReference type="Pfam" id="PF02397"/>
    </source>
</evidence>
<dbReference type="InterPro" id="IPR036291">
    <property type="entry name" value="NAD(P)-bd_dom_sf"/>
</dbReference>
<dbReference type="Pfam" id="PF13727">
    <property type="entry name" value="CoA_binding_3"/>
    <property type="match status" value="1"/>
</dbReference>
<reference evidence="11 12" key="1">
    <citation type="submission" date="2019-07" db="EMBL/GenBank/DDBJ databases">
        <title>Genomic Encyclopedia of Type Strains, Phase I: the one thousand microbial genomes (KMG-I) project.</title>
        <authorList>
            <person name="Kyrpides N."/>
        </authorList>
    </citation>
    <scope>NUCLEOTIDE SEQUENCE [LARGE SCALE GENOMIC DNA]</scope>
    <source>
        <strain evidence="11 12">DSM 6562</strain>
    </source>
</reference>
<keyword evidence="12" id="KW-1185">Reference proteome</keyword>
<keyword evidence="6 9" id="KW-0812">Transmembrane</keyword>
<dbReference type="InterPro" id="IPR003362">
    <property type="entry name" value="Bact_transf"/>
</dbReference>
<evidence type="ECO:0000256" key="3">
    <source>
        <dbReference type="ARBA" id="ARBA00006464"/>
    </source>
</evidence>
<keyword evidence="5 11" id="KW-0808">Transferase</keyword>
<protein>
    <submittedName>
        <fullName evidence="11">Undecaprenyl-phosphate galactose phosphotransferase</fullName>
    </submittedName>
</protein>
<dbReference type="GO" id="GO:0005886">
    <property type="term" value="C:plasma membrane"/>
    <property type="evidence" value="ECO:0007669"/>
    <property type="project" value="UniProtKB-SubCell"/>
</dbReference>
<dbReference type="Proteomes" id="UP000323166">
    <property type="component" value="Unassembled WGS sequence"/>
</dbReference>
<dbReference type="GO" id="GO:0016780">
    <property type="term" value="F:phosphotransferase activity, for other substituted phosphate groups"/>
    <property type="evidence" value="ECO:0007669"/>
    <property type="project" value="TreeGrafter"/>
</dbReference>
<evidence type="ECO:0000256" key="5">
    <source>
        <dbReference type="ARBA" id="ARBA00022679"/>
    </source>
</evidence>
<dbReference type="Gene3D" id="3.40.50.720">
    <property type="entry name" value="NAD(P)-binding Rossmann-like Domain"/>
    <property type="match status" value="1"/>
</dbReference>
<dbReference type="GO" id="GO:0000271">
    <property type="term" value="P:polysaccharide biosynthetic process"/>
    <property type="evidence" value="ECO:0007669"/>
    <property type="project" value="InterPro"/>
</dbReference>
<dbReference type="NCBIfam" id="TIGR03022">
    <property type="entry name" value="WbaP_sugtrans"/>
    <property type="match status" value="1"/>
</dbReference>
<organism evidence="11 12">
    <name type="scientific">Desulfallas thermosapovorans DSM 6562</name>
    <dbReference type="NCBI Taxonomy" id="1121431"/>
    <lineage>
        <taxon>Bacteria</taxon>
        <taxon>Bacillati</taxon>
        <taxon>Bacillota</taxon>
        <taxon>Clostridia</taxon>
        <taxon>Eubacteriales</taxon>
        <taxon>Desulfallaceae</taxon>
        <taxon>Desulfallas</taxon>
    </lineage>
</organism>
<evidence type="ECO:0000256" key="8">
    <source>
        <dbReference type="ARBA" id="ARBA00023136"/>
    </source>
</evidence>
<name>A0A5S4ZWJ5_9FIRM</name>
<gene>
    <name evidence="11" type="ORF">LX24_01055</name>
</gene>
<evidence type="ECO:0000313" key="12">
    <source>
        <dbReference type="Proteomes" id="UP000323166"/>
    </source>
</evidence>
<evidence type="ECO:0000256" key="1">
    <source>
        <dbReference type="ARBA" id="ARBA00004141"/>
    </source>
</evidence>
<evidence type="ECO:0000256" key="2">
    <source>
        <dbReference type="ARBA" id="ARBA00004236"/>
    </source>
</evidence>